<gene>
    <name evidence="2" type="ORF">SAMN06273570_3577</name>
</gene>
<dbReference type="Proteomes" id="UP000219271">
    <property type="component" value="Unassembled WGS sequence"/>
</dbReference>
<evidence type="ECO:0000256" key="1">
    <source>
        <dbReference type="SAM" id="Phobius"/>
    </source>
</evidence>
<sequence>MEHPNPLAAMTFIIWFFMFIPCLRMAQKAGFGWKMGLLLSFPALHLFTLYFFAYKKWTNAPYR</sequence>
<dbReference type="EMBL" id="OCMY01000001">
    <property type="protein sequence ID" value="SOD39137.1"/>
    <property type="molecule type" value="Genomic_DNA"/>
</dbReference>
<evidence type="ECO:0000313" key="2">
    <source>
        <dbReference type="EMBL" id="SOD39137.1"/>
    </source>
</evidence>
<reference evidence="3" key="1">
    <citation type="submission" date="2017-09" db="EMBL/GenBank/DDBJ databases">
        <authorList>
            <person name="Varghese N."/>
            <person name="Submissions S."/>
        </authorList>
    </citation>
    <scope>NUCLEOTIDE SEQUENCE [LARGE SCALE GENOMIC DNA]</scope>
    <source>
        <strain evidence="3">JKS000234</strain>
    </source>
</reference>
<feature type="transmembrane region" description="Helical" evidence="1">
    <location>
        <begin position="6"/>
        <end position="23"/>
    </location>
</feature>
<accession>A0A286BYD5</accession>
<dbReference type="AlphaFoldDB" id="A0A286BYD5"/>
<keyword evidence="1" id="KW-1133">Transmembrane helix</keyword>
<evidence type="ECO:0000313" key="3">
    <source>
        <dbReference type="Proteomes" id="UP000219271"/>
    </source>
</evidence>
<keyword evidence="3" id="KW-1185">Reference proteome</keyword>
<dbReference type="OrthoDB" id="123194at2"/>
<organism evidence="2 3">
    <name type="scientific">Candidatus Pantoea floridensis</name>
    <dbReference type="NCBI Taxonomy" id="1938870"/>
    <lineage>
        <taxon>Bacteria</taxon>
        <taxon>Pseudomonadati</taxon>
        <taxon>Pseudomonadota</taxon>
        <taxon>Gammaproteobacteria</taxon>
        <taxon>Enterobacterales</taxon>
        <taxon>Erwiniaceae</taxon>
        <taxon>Pantoea</taxon>
    </lineage>
</organism>
<proteinExistence type="predicted"/>
<keyword evidence="1" id="KW-0812">Transmembrane</keyword>
<keyword evidence="1" id="KW-0472">Membrane</keyword>
<protein>
    <submittedName>
        <fullName evidence="2">Uncharacterized protein</fullName>
    </submittedName>
</protein>
<name>A0A286BYD5_9GAMM</name>
<feature type="transmembrane region" description="Helical" evidence="1">
    <location>
        <begin position="35"/>
        <end position="53"/>
    </location>
</feature>